<reference evidence="1 2" key="1">
    <citation type="submission" date="2015-07" db="EMBL/GenBank/DDBJ databases">
        <title>Draft genome sequence of the Amantichitinum ursilacus IGB-41, a new chitin-degrading bacterium.</title>
        <authorList>
            <person name="Kirstahler P."/>
            <person name="Guenther M."/>
            <person name="Grumaz C."/>
            <person name="Rupp S."/>
            <person name="Zibek S."/>
            <person name="Sohn K."/>
        </authorList>
    </citation>
    <scope>NUCLEOTIDE SEQUENCE [LARGE SCALE GENOMIC DNA]</scope>
    <source>
        <strain evidence="1 2">IGB-41</strain>
    </source>
</reference>
<proteinExistence type="predicted"/>
<evidence type="ECO:0000313" key="1">
    <source>
        <dbReference type="EMBL" id="KPC53002.1"/>
    </source>
</evidence>
<sequence>MTSTHTIRVSLRSEGDGLLDVDFGSWKQRGWTIHPMDRHGVQYEARKTIRLPPQDDGLRVAA</sequence>
<dbReference type="STRING" id="857265.WG78_10945"/>
<keyword evidence="2" id="KW-1185">Reference proteome</keyword>
<evidence type="ECO:0000313" key="2">
    <source>
        <dbReference type="Proteomes" id="UP000037939"/>
    </source>
</evidence>
<protein>
    <submittedName>
        <fullName evidence="1">Uncharacterized protein</fullName>
    </submittedName>
</protein>
<dbReference type="RefSeq" id="WP_053937838.1">
    <property type="nucleotide sequence ID" value="NZ_LAQT01000008.1"/>
</dbReference>
<dbReference type="EMBL" id="LAQT01000008">
    <property type="protein sequence ID" value="KPC53002.1"/>
    <property type="molecule type" value="Genomic_DNA"/>
</dbReference>
<gene>
    <name evidence="1" type="ORF">WG78_10945</name>
</gene>
<accession>A0A0N0GNN5</accession>
<organism evidence="1 2">
    <name type="scientific">Amantichitinum ursilacus</name>
    <dbReference type="NCBI Taxonomy" id="857265"/>
    <lineage>
        <taxon>Bacteria</taxon>
        <taxon>Pseudomonadati</taxon>
        <taxon>Pseudomonadota</taxon>
        <taxon>Betaproteobacteria</taxon>
        <taxon>Neisseriales</taxon>
        <taxon>Chitinibacteraceae</taxon>
        <taxon>Amantichitinum</taxon>
    </lineage>
</organism>
<dbReference type="AlphaFoldDB" id="A0A0N0GNN5"/>
<dbReference type="Proteomes" id="UP000037939">
    <property type="component" value="Unassembled WGS sequence"/>
</dbReference>
<dbReference type="OrthoDB" id="8621885at2"/>
<name>A0A0N0GNN5_9NEIS</name>
<comment type="caution">
    <text evidence="1">The sequence shown here is derived from an EMBL/GenBank/DDBJ whole genome shotgun (WGS) entry which is preliminary data.</text>
</comment>